<dbReference type="Gene3D" id="2.120.10.60">
    <property type="entry name" value="Tricorn protease N-terminal domain"/>
    <property type="match status" value="1"/>
</dbReference>
<dbReference type="Gene3D" id="2.120.10.30">
    <property type="entry name" value="TolB, C-terminal domain"/>
    <property type="match status" value="2"/>
</dbReference>
<dbReference type="PANTHER" id="PTHR36842">
    <property type="entry name" value="PROTEIN TOLB HOMOLOG"/>
    <property type="match status" value="1"/>
</dbReference>
<evidence type="ECO:0000256" key="4">
    <source>
        <dbReference type="SAM" id="MobiDB-lite"/>
    </source>
</evidence>
<dbReference type="GO" id="GO:0003677">
    <property type="term" value="F:DNA binding"/>
    <property type="evidence" value="ECO:0007669"/>
    <property type="project" value="UniProtKB-UniRule"/>
</dbReference>
<organism evidence="7 8">
    <name type="scientific">Lysobacter spongiicola DSM 21749</name>
    <dbReference type="NCBI Taxonomy" id="1122188"/>
    <lineage>
        <taxon>Bacteria</taxon>
        <taxon>Pseudomonadati</taxon>
        <taxon>Pseudomonadota</taxon>
        <taxon>Gammaproteobacteria</taxon>
        <taxon>Lysobacterales</taxon>
        <taxon>Lysobacteraceae</taxon>
        <taxon>Novilysobacter</taxon>
    </lineage>
</organism>
<evidence type="ECO:0000256" key="1">
    <source>
        <dbReference type="ARBA" id="ARBA00009820"/>
    </source>
</evidence>
<dbReference type="InterPro" id="IPR001867">
    <property type="entry name" value="OmpR/PhoB-type_DNA-bd"/>
</dbReference>
<keyword evidence="5" id="KW-0812">Transmembrane</keyword>
<keyword evidence="8" id="KW-1185">Reference proteome</keyword>
<evidence type="ECO:0000256" key="3">
    <source>
        <dbReference type="PROSITE-ProRule" id="PRU01091"/>
    </source>
</evidence>
<evidence type="ECO:0000259" key="6">
    <source>
        <dbReference type="PROSITE" id="PS51755"/>
    </source>
</evidence>
<sequence>MVDQHQRGTSPGREPGGRLRVGGATVDLASREVTGVPGRPPGRLTPKSLAVLEVLAARPGEVVTRGALLSAVWPDTMPTDDVLTQAVTQLRRMLSGRGDPLPCIDTIAKTGYRLAAPVEWETHSPVVAPGVGPGPSVREDPGTARPGRSRMGMNARRLAKRGSAGLAGIAVVAAAMFIWIDRDAGDPQPTAAGSSGAAAPLELLTSAPGYELGPSLSPDASLVAYSATRRGIRGTAIMVQATGQATPRQLTYPPQAVSDRLPAWSPDGRDIAYARDVGGNCEIRIAAVDGGADRAVARCHSDDLLSFSWAPDGGGLLFGSMMDGGEMAGVRILDLANGQWRRLQYGRKSGDLDHVPRYSPDGASIVFVRNPQRGDLWRIAVEGGDPERLTEESGEIRGWDWMPDGSIVFSRRMGSGTRLFRLEGAGRPATGLGILDAQNPDVSPDGAMAFERRQSRFGIYRFGHEGGRGSAVGAAEAIFPSSGRDTQPSLAPDGTQLVFTSDRSGRYAAWWARTSEPDSLRLFQGFTPSADSFPQWSQDSRRILMVGKMGERGVQGLHEIDVSDGSIKRLQVPGGNPIGAAFALDDRRLLVVSERPGSPPRLLLLDSEVEPWRELGDIGNVSTIRVDRARERVLFTRVDEKGLWQADLDLSPGSVARIDTAAPSQWRRHAWTVDAATGDVLQLVPRPRCSASLEHIGGETRHATTGQPRCLQPQRLAHVNGFSAGGQDTFASIATMDGTDIAFMAAVP</sequence>
<dbReference type="Pfam" id="PF00486">
    <property type="entry name" value="Trans_reg_C"/>
    <property type="match status" value="1"/>
</dbReference>
<feature type="region of interest" description="Disordered" evidence="4">
    <location>
        <begin position="125"/>
        <end position="152"/>
    </location>
</feature>
<comment type="similarity">
    <text evidence="1">Belongs to the TolB family.</text>
</comment>
<dbReference type="Gene3D" id="1.10.10.10">
    <property type="entry name" value="Winged helix-like DNA-binding domain superfamily/Winged helix DNA-binding domain"/>
    <property type="match status" value="1"/>
</dbReference>
<feature type="region of interest" description="Disordered" evidence="4">
    <location>
        <begin position="1"/>
        <end position="24"/>
    </location>
</feature>
<feature type="DNA-binding region" description="OmpR/PhoB-type" evidence="3">
    <location>
        <begin position="16"/>
        <end position="116"/>
    </location>
</feature>
<dbReference type="CDD" id="cd00383">
    <property type="entry name" value="trans_reg_C"/>
    <property type="match status" value="1"/>
</dbReference>
<dbReference type="SUPFAM" id="SSF82171">
    <property type="entry name" value="DPP6 N-terminal domain-like"/>
    <property type="match status" value="2"/>
</dbReference>
<dbReference type="InterPro" id="IPR011659">
    <property type="entry name" value="WD40"/>
</dbReference>
<dbReference type="STRING" id="1122188.SAMN02745674_01604"/>
<dbReference type="SUPFAM" id="SSF46894">
    <property type="entry name" value="C-terminal effector domain of the bipartite response regulators"/>
    <property type="match status" value="1"/>
</dbReference>
<dbReference type="PANTHER" id="PTHR36842:SF1">
    <property type="entry name" value="PROTEIN TOLB"/>
    <property type="match status" value="1"/>
</dbReference>
<protein>
    <submittedName>
        <fullName evidence="7">WD40-like Beta Propeller Repeat</fullName>
    </submittedName>
</protein>
<evidence type="ECO:0000313" key="7">
    <source>
        <dbReference type="EMBL" id="SKA02816.1"/>
    </source>
</evidence>
<dbReference type="InterPro" id="IPR016032">
    <property type="entry name" value="Sig_transdc_resp-reg_C-effctor"/>
</dbReference>
<evidence type="ECO:0000256" key="2">
    <source>
        <dbReference type="ARBA" id="ARBA00023125"/>
    </source>
</evidence>
<accession>A0A1T4QGQ8</accession>
<keyword evidence="2 3" id="KW-0238">DNA-binding</keyword>
<dbReference type="EMBL" id="FUXP01000005">
    <property type="protein sequence ID" value="SKA02816.1"/>
    <property type="molecule type" value="Genomic_DNA"/>
</dbReference>
<dbReference type="PROSITE" id="PS51755">
    <property type="entry name" value="OMPR_PHOB"/>
    <property type="match status" value="1"/>
</dbReference>
<feature type="compositionally biased region" description="Low complexity" evidence="4">
    <location>
        <begin position="125"/>
        <end position="136"/>
    </location>
</feature>
<reference evidence="7 8" key="1">
    <citation type="submission" date="2017-02" db="EMBL/GenBank/DDBJ databases">
        <authorList>
            <person name="Peterson S.W."/>
        </authorList>
    </citation>
    <scope>NUCLEOTIDE SEQUENCE [LARGE SCALE GENOMIC DNA]</scope>
    <source>
        <strain evidence="7 8">DSM 21749</strain>
    </source>
</reference>
<dbReference type="Proteomes" id="UP000190061">
    <property type="component" value="Unassembled WGS sequence"/>
</dbReference>
<feature type="transmembrane region" description="Helical" evidence="5">
    <location>
        <begin position="158"/>
        <end position="180"/>
    </location>
</feature>
<feature type="domain" description="OmpR/PhoB-type" evidence="6">
    <location>
        <begin position="16"/>
        <end position="116"/>
    </location>
</feature>
<dbReference type="GO" id="GO:0006355">
    <property type="term" value="P:regulation of DNA-templated transcription"/>
    <property type="evidence" value="ECO:0007669"/>
    <property type="project" value="InterPro"/>
</dbReference>
<dbReference type="AlphaFoldDB" id="A0A1T4QGQ8"/>
<name>A0A1T4QGQ8_9GAMM</name>
<dbReference type="InterPro" id="IPR011042">
    <property type="entry name" value="6-blade_b-propeller_TolB-like"/>
</dbReference>
<dbReference type="Pfam" id="PF07676">
    <property type="entry name" value="PD40"/>
    <property type="match status" value="5"/>
</dbReference>
<dbReference type="GO" id="GO:0000160">
    <property type="term" value="P:phosphorelay signal transduction system"/>
    <property type="evidence" value="ECO:0007669"/>
    <property type="project" value="InterPro"/>
</dbReference>
<dbReference type="InterPro" id="IPR036388">
    <property type="entry name" value="WH-like_DNA-bd_sf"/>
</dbReference>
<dbReference type="SMART" id="SM00862">
    <property type="entry name" value="Trans_reg_C"/>
    <property type="match status" value="1"/>
</dbReference>
<evidence type="ECO:0000313" key="8">
    <source>
        <dbReference type="Proteomes" id="UP000190061"/>
    </source>
</evidence>
<keyword evidence="5" id="KW-0472">Membrane</keyword>
<gene>
    <name evidence="7" type="ORF">SAMN02745674_01604</name>
</gene>
<dbReference type="OrthoDB" id="626010at2"/>
<keyword evidence="5" id="KW-1133">Transmembrane helix</keyword>
<evidence type="ECO:0000256" key="5">
    <source>
        <dbReference type="SAM" id="Phobius"/>
    </source>
</evidence>
<proteinExistence type="inferred from homology"/>